<gene>
    <name evidence="1" type="ORF">CBP51_09735</name>
</gene>
<name>A0A266QF85_9GAMM</name>
<protein>
    <submittedName>
        <fullName evidence="1">Phosphotyrosine protein phosphatase</fullName>
    </submittedName>
</protein>
<dbReference type="InterPro" id="IPR025361">
    <property type="entry name" value="DUF4265"/>
</dbReference>
<accession>A0A266QF85</accession>
<dbReference type="Pfam" id="PF14085">
    <property type="entry name" value="DUF4265"/>
    <property type="match status" value="1"/>
</dbReference>
<sequence>MSMKALQVIELFAGVGADGKPIVEQLHVRELEDGNFQLVQSPAFAKGLASGDVVKMLSDTREFDLVQRSGNLSIRVFSRSDIQAIADLLTPELEKLGGELDRETPRMLVYSIHVSCGFSAIENILNEFVGRDGQSAWMYGNVYDPTDGQTPLNWWLDLLKPE</sequence>
<dbReference type="RefSeq" id="WP_078045759.1">
    <property type="nucleotide sequence ID" value="NZ_NHNI01000001.1"/>
</dbReference>
<proteinExistence type="predicted"/>
<evidence type="ECO:0000313" key="2">
    <source>
        <dbReference type="Proteomes" id="UP000216101"/>
    </source>
</evidence>
<organism evidence="1 2">
    <name type="scientific">Cellvibrio mixtus</name>
    <dbReference type="NCBI Taxonomy" id="39650"/>
    <lineage>
        <taxon>Bacteria</taxon>
        <taxon>Pseudomonadati</taxon>
        <taxon>Pseudomonadota</taxon>
        <taxon>Gammaproteobacteria</taxon>
        <taxon>Cellvibrionales</taxon>
        <taxon>Cellvibrionaceae</taxon>
        <taxon>Cellvibrio</taxon>
    </lineage>
</organism>
<dbReference type="EMBL" id="NHNI01000001">
    <property type="protein sequence ID" value="OZY87999.1"/>
    <property type="molecule type" value="Genomic_DNA"/>
</dbReference>
<reference evidence="2" key="1">
    <citation type="submission" date="2017-05" db="EMBL/GenBank/DDBJ databases">
        <authorList>
            <person name="Barney B.M."/>
        </authorList>
    </citation>
    <scope>NUCLEOTIDE SEQUENCE [LARGE SCALE GENOMIC DNA]</scope>
    <source>
        <strain evidence="2">PSBB022</strain>
    </source>
</reference>
<keyword evidence="2" id="KW-1185">Reference proteome</keyword>
<dbReference type="Proteomes" id="UP000216101">
    <property type="component" value="Unassembled WGS sequence"/>
</dbReference>
<comment type="caution">
    <text evidence="1">The sequence shown here is derived from an EMBL/GenBank/DDBJ whole genome shotgun (WGS) entry which is preliminary data.</text>
</comment>
<dbReference type="AlphaFoldDB" id="A0A266QF85"/>
<dbReference type="STRING" id="1209072.GCA_000766945_02847"/>
<evidence type="ECO:0000313" key="1">
    <source>
        <dbReference type="EMBL" id="OZY87999.1"/>
    </source>
</evidence>